<organism evidence="1 2">
    <name type="scientific">Pseudomonas lundensis</name>
    <dbReference type="NCBI Taxonomy" id="86185"/>
    <lineage>
        <taxon>Bacteria</taxon>
        <taxon>Pseudomonadati</taxon>
        <taxon>Pseudomonadota</taxon>
        <taxon>Gammaproteobacteria</taxon>
        <taxon>Pseudomonadales</taxon>
        <taxon>Pseudomonadaceae</taxon>
        <taxon>Pseudomonas</taxon>
    </lineage>
</organism>
<dbReference type="InterPro" id="IPR021427">
    <property type="entry name" value="DUF3077"/>
</dbReference>
<comment type="caution">
    <text evidence="1">The sequence shown here is derived from an EMBL/GenBank/DDBJ whole genome shotgun (WGS) entry which is preliminary data.</text>
</comment>
<evidence type="ECO:0000313" key="2">
    <source>
        <dbReference type="Proteomes" id="UP000219564"/>
    </source>
</evidence>
<protein>
    <recommendedName>
        <fullName evidence="3">DUF3077 domain-containing protein</fullName>
    </recommendedName>
</protein>
<dbReference type="Proteomes" id="UP000219564">
    <property type="component" value="Unassembled WGS sequence"/>
</dbReference>
<proteinExistence type="predicted"/>
<name>A0AAX2HEN0_9PSED</name>
<dbReference type="Pfam" id="PF11275">
    <property type="entry name" value="DUF3077"/>
    <property type="match status" value="1"/>
</dbReference>
<dbReference type="EMBL" id="OBKZ01000054">
    <property type="protein sequence ID" value="SOB55176.1"/>
    <property type="molecule type" value="Genomic_DNA"/>
</dbReference>
<sequence>MPHLTTPLAFHETGPAHHNHLLFSVTPDIPAVHALHSASELLSAAAHTLDAAATGTLCIDAHQAFLLSHALRAVKATVDALGQAPAD</sequence>
<reference evidence="1 2" key="1">
    <citation type="submission" date="2017-08" db="EMBL/GenBank/DDBJ databases">
        <authorList>
            <person name="Chaillou S."/>
        </authorList>
    </citation>
    <scope>NUCLEOTIDE SEQUENCE [LARGE SCALE GENOMIC DNA]</scope>
    <source>
        <strain evidence="1 2">MFPA15A1205</strain>
    </source>
</reference>
<accession>A0AAX2HEN0</accession>
<evidence type="ECO:0000313" key="1">
    <source>
        <dbReference type="EMBL" id="SOB55176.1"/>
    </source>
</evidence>
<gene>
    <name evidence="1" type="ORF">PLUA15_70125</name>
</gene>
<evidence type="ECO:0008006" key="3">
    <source>
        <dbReference type="Google" id="ProtNLM"/>
    </source>
</evidence>
<dbReference type="AlphaFoldDB" id="A0AAX2HEN0"/>